<sequence>MKLKIRTIHGHGKANEEYVIIDVTDDCNAQYYMLADTTYTNENKISNKVRHTHWFSKAELKKGDVIILYTGAGTNGSKRNSNGSITYHRYWGLRTAVWNDDGDGAILFEINAWNTTKVADTK</sequence>
<proteinExistence type="predicted"/>
<name>A0AAW8ADR6_KLEPN</name>
<dbReference type="RefSeq" id="WP_221015320.1">
    <property type="nucleotide sequence ID" value="NZ_JAUUIA010000019.1"/>
</dbReference>
<reference evidence="1" key="1">
    <citation type="submission" date="2023-07" db="EMBL/GenBank/DDBJ databases">
        <authorList>
            <person name="Peng Z."/>
        </authorList>
    </citation>
    <scope>NUCLEOTIDE SEQUENCE</scope>
    <source>
        <strain evidence="1">KP219</strain>
    </source>
</reference>
<dbReference type="Proteomes" id="UP001244490">
    <property type="component" value="Unassembled WGS sequence"/>
</dbReference>
<dbReference type="EMBL" id="JAUUIA010000019">
    <property type="protein sequence ID" value="MDP0969397.1"/>
    <property type="molecule type" value="Genomic_DNA"/>
</dbReference>
<evidence type="ECO:0000313" key="2">
    <source>
        <dbReference type="Proteomes" id="UP001244490"/>
    </source>
</evidence>
<dbReference type="AlphaFoldDB" id="A0AAW8ADR6"/>
<evidence type="ECO:0000313" key="1">
    <source>
        <dbReference type="EMBL" id="MDP0969397.1"/>
    </source>
</evidence>
<accession>A0AAW8ADR6</accession>
<gene>
    <name evidence="1" type="ORF">Q6294_20480</name>
</gene>
<comment type="caution">
    <text evidence="1">The sequence shown here is derived from an EMBL/GenBank/DDBJ whole genome shotgun (WGS) entry which is preliminary data.</text>
</comment>
<organism evidence="1 2">
    <name type="scientific">Klebsiella pneumoniae</name>
    <dbReference type="NCBI Taxonomy" id="573"/>
    <lineage>
        <taxon>Bacteria</taxon>
        <taxon>Pseudomonadati</taxon>
        <taxon>Pseudomonadota</taxon>
        <taxon>Gammaproteobacteria</taxon>
        <taxon>Enterobacterales</taxon>
        <taxon>Enterobacteriaceae</taxon>
        <taxon>Klebsiella/Raoultella group</taxon>
        <taxon>Klebsiella</taxon>
        <taxon>Klebsiella pneumoniae complex</taxon>
    </lineage>
</organism>
<protein>
    <submittedName>
        <fullName evidence="1">Uncharacterized protein</fullName>
    </submittedName>
</protein>